<dbReference type="GO" id="GO:0007167">
    <property type="term" value="P:enzyme-linked receptor protein signaling pathway"/>
    <property type="evidence" value="ECO:0007669"/>
    <property type="project" value="TreeGrafter"/>
</dbReference>
<evidence type="ECO:0000256" key="3">
    <source>
        <dbReference type="SAM" id="MobiDB-lite"/>
    </source>
</evidence>
<dbReference type="PANTHER" id="PTHR19969">
    <property type="entry name" value="SH2-SH3 ADAPTOR PROTEIN-RELATED"/>
    <property type="match status" value="1"/>
</dbReference>
<gene>
    <name evidence="5" type="ORF">OFUS_LOCUS9583</name>
</gene>
<dbReference type="CDD" id="cd00173">
    <property type="entry name" value="SH2"/>
    <property type="match status" value="1"/>
</dbReference>
<protein>
    <recommendedName>
        <fullName evidence="4">SH2 domain-containing protein</fullName>
    </recommendedName>
</protein>
<evidence type="ECO:0000256" key="1">
    <source>
        <dbReference type="ARBA" id="ARBA00022999"/>
    </source>
</evidence>
<evidence type="ECO:0000313" key="5">
    <source>
        <dbReference type="EMBL" id="CAH1783224.1"/>
    </source>
</evidence>
<evidence type="ECO:0000256" key="2">
    <source>
        <dbReference type="PROSITE-ProRule" id="PRU00191"/>
    </source>
</evidence>
<dbReference type="GO" id="GO:0030971">
    <property type="term" value="F:receptor tyrosine kinase binding"/>
    <property type="evidence" value="ECO:0007669"/>
    <property type="project" value="TreeGrafter"/>
</dbReference>
<feature type="domain" description="SH2" evidence="4">
    <location>
        <begin position="46"/>
        <end position="143"/>
    </location>
</feature>
<dbReference type="PROSITE" id="PS50001">
    <property type="entry name" value="SH2"/>
    <property type="match status" value="1"/>
</dbReference>
<proteinExistence type="predicted"/>
<dbReference type="AlphaFoldDB" id="A0A8S4NRD1"/>
<evidence type="ECO:0000313" key="6">
    <source>
        <dbReference type="Proteomes" id="UP000749559"/>
    </source>
</evidence>
<dbReference type="EMBL" id="CAIIXF020000005">
    <property type="protein sequence ID" value="CAH1783224.1"/>
    <property type="molecule type" value="Genomic_DNA"/>
</dbReference>
<sequence length="391" mass="44126">MHTYDVHENVAVQKHQVMAAPPIPPRRFSRSEGPPAFIEAALQLPYFHGALQDKQEVKKIMRLHYDEPGTFLVRKSFSKENTLTITVVFDHSLKHFNITAKQNLYYLLEEKTFKRLQDLCTFYSTTQVPNLEGIPGIYLLNPKYRESDPPPVGDDEDSSSEKLRPQLSSSSGKPVRRISSDRLPLSPTGTNSRPVPIPRKSKTASTSENSNMTHVMNGSVNSSRTSQSTFNSFVGDLDGNLSPNESELTMRHHEMSGKQDDTDGTCKSLREYINKNESVYYATVRDLSKDHTDELIAVLEQQESSKCECGIYHRYSELPGGWTVHRSKEQGSWGQLFFMSPDEVSSWSLPADILYQLQPEDHTLLNKLAAQGAGSIGYKQDHSDDVFHQLS</sequence>
<organism evidence="5 6">
    <name type="scientific">Owenia fusiformis</name>
    <name type="common">Polychaete worm</name>
    <dbReference type="NCBI Taxonomy" id="6347"/>
    <lineage>
        <taxon>Eukaryota</taxon>
        <taxon>Metazoa</taxon>
        <taxon>Spiralia</taxon>
        <taxon>Lophotrochozoa</taxon>
        <taxon>Annelida</taxon>
        <taxon>Polychaeta</taxon>
        <taxon>Sedentaria</taxon>
        <taxon>Canalipalpata</taxon>
        <taxon>Sabellida</taxon>
        <taxon>Oweniida</taxon>
        <taxon>Oweniidae</taxon>
        <taxon>Owenia</taxon>
    </lineage>
</organism>
<name>A0A8S4NRD1_OWEFU</name>
<dbReference type="GO" id="GO:0016477">
    <property type="term" value="P:cell migration"/>
    <property type="evidence" value="ECO:0007669"/>
    <property type="project" value="TreeGrafter"/>
</dbReference>
<dbReference type="SUPFAM" id="SSF55550">
    <property type="entry name" value="SH2 domain"/>
    <property type="match status" value="1"/>
</dbReference>
<feature type="region of interest" description="Disordered" evidence="3">
    <location>
        <begin position="142"/>
        <end position="226"/>
    </location>
</feature>
<dbReference type="InterPro" id="IPR051184">
    <property type="entry name" value="Tyrosine-phos_adapter"/>
</dbReference>
<feature type="compositionally biased region" description="Polar residues" evidence="3">
    <location>
        <begin position="203"/>
        <end position="226"/>
    </location>
</feature>
<dbReference type="InterPro" id="IPR036860">
    <property type="entry name" value="SH2_dom_sf"/>
</dbReference>
<dbReference type="GO" id="GO:0035591">
    <property type="term" value="F:signaling adaptor activity"/>
    <property type="evidence" value="ECO:0007669"/>
    <property type="project" value="TreeGrafter"/>
</dbReference>
<dbReference type="SMART" id="SM00252">
    <property type="entry name" value="SH2"/>
    <property type="match status" value="1"/>
</dbReference>
<keyword evidence="1 2" id="KW-0727">SH2 domain</keyword>
<dbReference type="Pfam" id="PF00017">
    <property type="entry name" value="SH2"/>
    <property type="match status" value="1"/>
</dbReference>
<dbReference type="PANTHER" id="PTHR19969:SF5">
    <property type="entry name" value="CRK-LIKE PROTEIN"/>
    <property type="match status" value="1"/>
</dbReference>
<evidence type="ECO:0000259" key="4">
    <source>
        <dbReference type="PROSITE" id="PS50001"/>
    </source>
</evidence>
<dbReference type="Proteomes" id="UP000749559">
    <property type="component" value="Unassembled WGS sequence"/>
</dbReference>
<keyword evidence="6" id="KW-1185">Reference proteome</keyword>
<reference evidence="5" key="1">
    <citation type="submission" date="2022-03" db="EMBL/GenBank/DDBJ databases">
        <authorList>
            <person name="Martin C."/>
        </authorList>
    </citation>
    <scope>NUCLEOTIDE SEQUENCE</scope>
</reference>
<dbReference type="Gene3D" id="3.30.505.10">
    <property type="entry name" value="SH2 domain"/>
    <property type="match status" value="1"/>
</dbReference>
<dbReference type="InterPro" id="IPR000980">
    <property type="entry name" value="SH2"/>
</dbReference>
<dbReference type="OrthoDB" id="6161358at2759"/>
<accession>A0A8S4NRD1</accession>
<dbReference type="GO" id="GO:0005737">
    <property type="term" value="C:cytoplasm"/>
    <property type="evidence" value="ECO:0007669"/>
    <property type="project" value="TreeGrafter"/>
</dbReference>
<comment type="caution">
    <text evidence="5">The sequence shown here is derived from an EMBL/GenBank/DDBJ whole genome shotgun (WGS) entry which is preliminary data.</text>
</comment>